<gene>
    <name evidence="4" type="ORF">THAPSDRAFT_37258</name>
</gene>
<evidence type="ECO:0000256" key="2">
    <source>
        <dbReference type="ARBA" id="ARBA00023043"/>
    </source>
</evidence>
<protein>
    <submittedName>
        <fullName evidence="4">Uncharacterized protein</fullName>
    </submittedName>
</protein>
<dbReference type="HOGENOM" id="CLU_000134_45_4_1"/>
<sequence>GDIDEVQTLHQLGSIDINEADYDKRTALHVAASNGNLDVVRYLCLSGANVNVVDRWNHSPLDDAKFHNQDKCVELLLK</sequence>
<feature type="non-terminal residue" evidence="4">
    <location>
        <position position="1"/>
    </location>
</feature>
<dbReference type="OMA" id="DAKFHNQ"/>
<dbReference type="KEGG" id="tps:THAPSDRAFT_37258"/>
<dbReference type="PaxDb" id="35128-Thaps37258"/>
<dbReference type="eggNOG" id="KOG0192">
    <property type="taxonomic scope" value="Eukaryota"/>
</dbReference>
<dbReference type="STRING" id="35128.B8CC72"/>
<dbReference type="Pfam" id="PF12796">
    <property type="entry name" value="Ank_2"/>
    <property type="match status" value="1"/>
</dbReference>
<dbReference type="EMBL" id="CM000649">
    <property type="protein sequence ID" value="EED88909.1"/>
    <property type="molecule type" value="Genomic_DNA"/>
</dbReference>
<dbReference type="InterPro" id="IPR002110">
    <property type="entry name" value="Ankyrin_rpt"/>
</dbReference>
<dbReference type="Proteomes" id="UP000001449">
    <property type="component" value="Chromosome 14"/>
</dbReference>
<reference evidence="4 5" key="2">
    <citation type="journal article" date="2008" name="Nature">
        <title>The Phaeodactylum genome reveals the evolutionary history of diatom genomes.</title>
        <authorList>
            <person name="Bowler C."/>
            <person name="Allen A.E."/>
            <person name="Badger J.H."/>
            <person name="Grimwood J."/>
            <person name="Jabbari K."/>
            <person name="Kuo A."/>
            <person name="Maheswari U."/>
            <person name="Martens C."/>
            <person name="Maumus F."/>
            <person name="Otillar R.P."/>
            <person name="Rayko E."/>
            <person name="Salamov A."/>
            <person name="Vandepoele K."/>
            <person name="Beszteri B."/>
            <person name="Gruber A."/>
            <person name="Heijde M."/>
            <person name="Katinka M."/>
            <person name="Mock T."/>
            <person name="Valentin K."/>
            <person name="Verret F."/>
            <person name="Berges J.A."/>
            <person name="Brownlee C."/>
            <person name="Cadoret J.P."/>
            <person name="Chiovitti A."/>
            <person name="Choi C.J."/>
            <person name="Coesel S."/>
            <person name="De Martino A."/>
            <person name="Detter J.C."/>
            <person name="Durkin C."/>
            <person name="Falciatore A."/>
            <person name="Fournet J."/>
            <person name="Haruta M."/>
            <person name="Huysman M.J."/>
            <person name="Jenkins B.D."/>
            <person name="Jiroutova K."/>
            <person name="Jorgensen R.E."/>
            <person name="Joubert Y."/>
            <person name="Kaplan A."/>
            <person name="Kroger N."/>
            <person name="Kroth P.G."/>
            <person name="La Roche J."/>
            <person name="Lindquist E."/>
            <person name="Lommer M."/>
            <person name="Martin-Jezequel V."/>
            <person name="Lopez P.J."/>
            <person name="Lucas S."/>
            <person name="Mangogna M."/>
            <person name="McGinnis K."/>
            <person name="Medlin L.K."/>
            <person name="Montsant A."/>
            <person name="Oudot-Le Secq M.P."/>
            <person name="Napoli C."/>
            <person name="Obornik M."/>
            <person name="Parker M.S."/>
            <person name="Petit J.L."/>
            <person name="Porcel B.M."/>
            <person name="Poulsen N."/>
            <person name="Robison M."/>
            <person name="Rychlewski L."/>
            <person name="Rynearson T.A."/>
            <person name="Schmutz J."/>
            <person name="Shapiro H."/>
            <person name="Siaut M."/>
            <person name="Stanley M."/>
            <person name="Sussman M.R."/>
            <person name="Taylor A.R."/>
            <person name="Vardi A."/>
            <person name="von Dassow P."/>
            <person name="Vyverman W."/>
            <person name="Willis A."/>
            <person name="Wyrwicz L.S."/>
            <person name="Rokhsar D.S."/>
            <person name="Weissenbach J."/>
            <person name="Armbrust E.V."/>
            <person name="Green B.R."/>
            <person name="Van de Peer Y."/>
            <person name="Grigoriev I.V."/>
        </authorList>
    </citation>
    <scope>NUCLEOTIDE SEQUENCE [LARGE SCALE GENOMIC DNA]</scope>
    <source>
        <strain evidence="4 5">CCMP1335</strain>
    </source>
</reference>
<dbReference type="PANTHER" id="PTHR24171:SF9">
    <property type="entry name" value="ANKYRIN REPEAT DOMAIN-CONTAINING PROTEIN 39"/>
    <property type="match status" value="1"/>
</dbReference>
<feature type="non-terminal residue" evidence="4">
    <location>
        <position position="78"/>
    </location>
</feature>
<feature type="repeat" description="ANK" evidence="3">
    <location>
        <begin position="23"/>
        <end position="55"/>
    </location>
</feature>
<evidence type="ECO:0000256" key="1">
    <source>
        <dbReference type="ARBA" id="ARBA00022737"/>
    </source>
</evidence>
<dbReference type="GeneID" id="7451205"/>
<dbReference type="Gene3D" id="1.25.40.20">
    <property type="entry name" value="Ankyrin repeat-containing domain"/>
    <property type="match status" value="1"/>
</dbReference>
<keyword evidence="1" id="KW-0677">Repeat</keyword>
<evidence type="ECO:0000313" key="5">
    <source>
        <dbReference type="Proteomes" id="UP000001449"/>
    </source>
</evidence>
<dbReference type="PANTHER" id="PTHR24171">
    <property type="entry name" value="ANKYRIN REPEAT DOMAIN-CONTAINING PROTEIN 39-RELATED"/>
    <property type="match status" value="1"/>
</dbReference>
<organism evidence="4 5">
    <name type="scientific">Thalassiosira pseudonana</name>
    <name type="common">Marine diatom</name>
    <name type="synonym">Cyclotella nana</name>
    <dbReference type="NCBI Taxonomy" id="35128"/>
    <lineage>
        <taxon>Eukaryota</taxon>
        <taxon>Sar</taxon>
        <taxon>Stramenopiles</taxon>
        <taxon>Ochrophyta</taxon>
        <taxon>Bacillariophyta</taxon>
        <taxon>Coscinodiscophyceae</taxon>
        <taxon>Thalassiosirophycidae</taxon>
        <taxon>Thalassiosirales</taxon>
        <taxon>Thalassiosiraceae</taxon>
        <taxon>Thalassiosira</taxon>
    </lineage>
</organism>
<reference evidence="4 5" key="1">
    <citation type="journal article" date="2004" name="Science">
        <title>The genome of the diatom Thalassiosira pseudonana: ecology, evolution, and metabolism.</title>
        <authorList>
            <person name="Armbrust E.V."/>
            <person name="Berges J.A."/>
            <person name="Bowler C."/>
            <person name="Green B.R."/>
            <person name="Martinez D."/>
            <person name="Putnam N.H."/>
            <person name="Zhou S."/>
            <person name="Allen A.E."/>
            <person name="Apt K.E."/>
            <person name="Bechner M."/>
            <person name="Brzezinski M.A."/>
            <person name="Chaal B.K."/>
            <person name="Chiovitti A."/>
            <person name="Davis A.K."/>
            <person name="Demarest M.S."/>
            <person name="Detter J.C."/>
            <person name="Glavina T."/>
            <person name="Goodstein D."/>
            <person name="Hadi M.Z."/>
            <person name="Hellsten U."/>
            <person name="Hildebrand M."/>
            <person name="Jenkins B.D."/>
            <person name="Jurka J."/>
            <person name="Kapitonov V.V."/>
            <person name="Kroger N."/>
            <person name="Lau W.W."/>
            <person name="Lane T.W."/>
            <person name="Larimer F.W."/>
            <person name="Lippmeier J.C."/>
            <person name="Lucas S."/>
            <person name="Medina M."/>
            <person name="Montsant A."/>
            <person name="Obornik M."/>
            <person name="Parker M.S."/>
            <person name="Palenik B."/>
            <person name="Pazour G.J."/>
            <person name="Richardson P.M."/>
            <person name="Rynearson T.A."/>
            <person name="Saito M.A."/>
            <person name="Schwartz D.C."/>
            <person name="Thamatrakoln K."/>
            <person name="Valentin K."/>
            <person name="Vardi A."/>
            <person name="Wilkerson F.P."/>
            <person name="Rokhsar D.S."/>
        </authorList>
    </citation>
    <scope>NUCLEOTIDE SEQUENCE [LARGE SCALE GENOMIC DNA]</scope>
    <source>
        <strain evidence="4 5">CCMP1335</strain>
    </source>
</reference>
<dbReference type="RefSeq" id="XP_002293900.1">
    <property type="nucleotide sequence ID" value="XM_002293864.1"/>
</dbReference>
<accession>B8CC72</accession>
<name>B8CC72_THAPS</name>
<evidence type="ECO:0000256" key="3">
    <source>
        <dbReference type="PROSITE-ProRule" id="PRU00023"/>
    </source>
</evidence>
<dbReference type="PROSITE" id="PS50297">
    <property type="entry name" value="ANK_REP_REGION"/>
    <property type="match status" value="1"/>
</dbReference>
<dbReference type="AlphaFoldDB" id="B8CC72"/>
<dbReference type="SMART" id="SM00248">
    <property type="entry name" value="ANK"/>
    <property type="match status" value="1"/>
</dbReference>
<keyword evidence="5" id="KW-1185">Reference proteome</keyword>
<dbReference type="PROSITE" id="PS50088">
    <property type="entry name" value="ANK_REPEAT"/>
    <property type="match status" value="1"/>
</dbReference>
<evidence type="ECO:0000313" key="4">
    <source>
        <dbReference type="EMBL" id="EED88909.1"/>
    </source>
</evidence>
<proteinExistence type="predicted"/>
<dbReference type="InterPro" id="IPR036770">
    <property type="entry name" value="Ankyrin_rpt-contain_sf"/>
</dbReference>
<dbReference type="InParanoid" id="B8CC72"/>
<keyword evidence="2 3" id="KW-0040">ANK repeat</keyword>
<dbReference type="SUPFAM" id="SSF48403">
    <property type="entry name" value="Ankyrin repeat"/>
    <property type="match status" value="1"/>
</dbReference>